<dbReference type="AlphaFoldDB" id="A0A9W9D5T2"/>
<gene>
    <name evidence="1" type="ORF">N0V91_007004</name>
</gene>
<organism evidence="1 2">
    <name type="scientific">Didymella pomorum</name>
    <dbReference type="NCBI Taxonomy" id="749634"/>
    <lineage>
        <taxon>Eukaryota</taxon>
        <taxon>Fungi</taxon>
        <taxon>Dikarya</taxon>
        <taxon>Ascomycota</taxon>
        <taxon>Pezizomycotina</taxon>
        <taxon>Dothideomycetes</taxon>
        <taxon>Pleosporomycetidae</taxon>
        <taxon>Pleosporales</taxon>
        <taxon>Pleosporineae</taxon>
        <taxon>Didymellaceae</taxon>
        <taxon>Didymella</taxon>
    </lineage>
</organism>
<protein>
    <submittedName>
        <fullName evidence="1">Uncharacterized protein</fullName>
    </submittedName>
</protein>
<evidence type="ECO:0000313" key="2">
    <source>
        <dbReference type="Proteomes" id="UP001140510"/>
    </source>
</evidence>
<name>A0A9W9D5T2_9PLEO</name>
<reference evidence="1" key="1">
    <citation type="submission" date="2022-10" db="EMBL/GenBank/DDBJ databases">
        <title>Tapping the CABI collections for fungal endophytes: first genome assemblies for Collariella, Neodidymelliopsis, Ascochyta clinopodiicola, Didymella pomorum, Didymosphaeria variabile, Neocosmospora piperis and Neocucurbitaria cava.</title>
        <authorList>
            <person name="Hill R."/>
        </authorList>
    </citation>
    <scope>NUCLEOTIDE SEQUENCE</scope>
    <source>
        <strain evidence="1">IMI 355091</strain>
    </source>
</reference>
<evidence type="ECO:0000313" key="1">
    <source>
        <dbReference type="EMBL" id="KAJ4402783.1"/>
    </source>
</evidence>
<comment type="caution">
    <text evidence="1">The sequence shown here is derived from an EMBL/GenBank/DDBJ whole genome shotgun (WGS) entry which is preliminary data.</text>
</comment>
<proteinExistence type="predicted"/>
<dbReference type="Proteomes" id="UP001140510">
    <property type="component" value="Unassembled WGS sequence"/>
</dbReference>
<dbReference type="OrthoDB" id="3799434at2759"/>
<keyword evidence="2" id="KW-1185">Reference proteome</keyword>
<sequence>MPQMLTDEARELIAKHRNKDVDLESELWGQPVEKFTRKVSKDLQACLVLMSSYAEELANRYDLSYAAGLWRESLVADLLCTTFGYETYLAMGIDGNPKPAGITMV</sequence>
<accession>A0A9W9D5T2</accession>
<dbReference type="EMBL" id="JAPEVA010000058">
    <property type="protein sequence ID" value="KAJ4402783.1"/>
    <property type="molecule type" value="Genomic_DNA"/>
</dbReference>